<feature type="signal peptide" evidence="6">
    <location>
        <begin position="1"/>
        <end position="19"/>
    </location>
</feature>
<keyword evidence="6" id="KW-0732">Signal</keyword>
<dbReference type="SUPFAM" id="SSF50494">
    <property type="entry name" value="Trypsin-like serine proteases"/>
    <property type="match status" value="1"/>
</dbReference>
<dbReference type="Pfam" id="PF00089">
    <property type="entry name" value="Trypsin"/>
    <property type="match status" value="1"/>
</dbReference>
<dbReference type="Proteomes" id="UP001153620">
    <property type="component" value="Chromosome 4"/>
</dbReference>
<evidence type="ECO:0000256" key="5">
    <source>
        <dbReference type="ARBA" id="ARBA00024195"/>
    </source>
</evidence>
<keyword evidence="4" id="KW-1015">Disulfide bond</keyword>
<keyword evidence="2" id="KW-0378">Hydrolase</keyword>
<dbReference type="CDD" id="cd00190">
    <property type="entry name" value="Tryp_SPc"/>
    <property type="match status" value="1"/>
</dbReference>
<dbReference type="GO" id="GO:0006508">
    <property type="term" value="P:proteolysis"/>
    <property type="evidence" value="ECO:0007669"/>
    <property type="project" value="UniProtKB-KW"/>
</dbReference>
<evidence type="ECO:0000256" key="2">
    <source>
        <dbReference type="ARBA" id="ARBA00022801"/>
    </source>
</evidence>
<accession>A0A9P0JBJ8</accession>
<dbReference type="PANTHER" id="PTHR24276:SF91">
    <property type="entry name" value="AT26814P-RELATED"/>
    <property type="match status" value="1"/>
</dbReference>
<comment type="similarity">
    <text evidence="5">Belongs to the peptidase S1 family. CLIP subfamily.</text>
</comment>
<dbReference type="Gene3D" id="2.40.10.10">
    <property type="entry name" value="Trypsin-like serine proteases"/>
    <property type="match status" value="1"/>
</dbReference>
<dbReference type="InterPro" id="IPR009003">
    <property type="entry name" value="Peptidase_S1_PA"/>
</dbReference>
<keyword evidence="9" id="KW-1185">Reference proteome</keyword>
<proteinExistence type="inferred from homology"/>
<reference evidence="8" key="1">
    <citation type="submission" date="2022-01" db="EMBL/GenBank/DDBJ databases">
        <authorList>
            <person name="King R."/>
        </authorList>
    </citation>
    <scope>NUCLEOTIDE SEQUENCE</scope>
</reference>
<evidence type="ECO:0000256" key="3">
    <source>
        <dbReference type="ARBA" id="ARBA00022825"/>
    </source>
</evidence>
<evidence type="ECO:0000256" key="6">
    <source>
        <dbReference type="SAM" id="SignalP"/>
    </source>
</evidence>
<organism evidence="8 9">
    <name type="scientific">Chironomus riparius</name>
    <dbReference type="NCBI Taxonomy" id="315576"/>
    <lineage>
        <taxon>Eukaryota</taxon>
        <taxon>Metazoa</taxon>
        <taxon>Ecdysozoa</taxon>
        <taxon>Arthropoda</taxon>
        <taxon>Hexapoda</taxon>
        <taxon>Insecta</taxon>
        <taxon>Pterygota</taxon>
        <taxon>Neoptera</taxon>
        <taxon>Endopterygota</taxon>
        <taxon>Diptera</taxon>
        <taxon>Nematocera</taxon>
        <taxon>Chironomoidea</taxon>
        <taxon>Chironomidae</taxon>
        <taxon>Chironominae</taxon>
        <taxon>Chironomus</taxon>
    </lineage>
</organism>
<feature type="domain" description="Peptidase S1" evidence="7">
    <location>
        <begin position="43"/>
        <end position="274"/>
    </location>
</feature>
<dbReference type="GO" id="GO:0004252">
    <property type="term" value="F:serine-type endopeptidase activity"/>
    <property type="evidence" value="ECO:0007669"/>
    <property type="project" value="InterPro"/>
</dbReference>
<keyword evidence="3" id="KW-0720">Serine protease</keyword>
<reference evidence="8" key="2">
    <citation type="submission" date="2022-10" db="EMBL/GenBank/DDBJ databases">
        <authorList>
            <consortium name="ENA_rothamsted_submissions"/>
            <consortium name="culmorum"/>
            <person name="King R."/>
        </authorList>
    </citation>
    <scope>NUCLEOTIDE SEQUENCE</scope>
</reference>
<evidence type="ECO:0000259" key="7">
    <source>
        <dbReference type="SMART" id="SM00020"/>
    </source>
</evidence>
<dbReference type="InterPro" id="IPR050430">
    <property type="entry name" value="Peptidase_S1"/>
</dbReference>
<evidence type="ECO:0000313" key="8">
    <source>
        <dbReference type="EMBL" id="CAH1734095.1"/>
    </source>
</evidence>
<evidence type="ECO:0000256" key="1">
    <source>
        <dbReference type="ARBA" id="ARBA00022670"/>
    </source>
</evidence>
<dbReference type="InterPro" id="IPR043504">
    <property type="entry name" value="Peptidase_S1_PA_chymotrypsin"/>
</dbReference>
<protein>
    <recommendedName>
        <fullName evidence="7">Peptidase S1 domain-containing protein</fullName>
    </recommendedName>
</protein>
<feature type="chain" id="PRO_5040484880" description="Peptidase S1 domain-containing protein" evidence="6">
    <location>
        <begin position="20"/>
        <end position="280"/>
    </location>
</feature>
<name>A0A9P0JBJ8_9DIPT</name>
<evidence type="ECO:0000313" key="9">
    <source>
        <dbReference type="Proteomes" id="UP001153620"/>
    </source>
</evidence>
<dbReference type="PANTHER" id="PTHR24276">
    <property type="entry name" value="POLYSERASE-RELATED"/>
    <property type="match status" value="1"/>
</dbReference>
<dbReference type="PRINTS" id="PR00722">
    <property type="entry name" value="CHYMOTRYPSIN"/>
</dbReference>
<dbReference type="AlphaFoldDB" id="A0A9P0JBJ8"/>
<dbReference type="EMBL" id="OU895880">
    <property type="protein sequence ID" value="CAH1734095.1"/>
    <property type="molecule type" value="Genomic_DNA"/>
</dbReference>
<dbReference type="InterPro" id="IPR001254">
    <property type="entry name" value="Trypsin_dom"/>
</dbReference>
<sequence length="280" mass="30540">MKKLVLLAVLITSLELINGALRGPTRLGQRIPKYVININRNERIVGGEPANIEQFPYMLVLIDLSRGGFICGASVIHRQWSLTAAQCLDKNTPAGSINLRGGSRYRTFGGFLFFVDFYVLHPQYDSYLLEFDVALIRVADDSPMNGLNVAIVPISPICNTSCCHTCEYRLVTITGWGYNENGVLSSGLNQITLPIYNHSACDAAWQGIPDVFFCNWAGDGKDSCNGDGGSPILRDIAGQRYQVGIVGFGSTVCGDGSYPSVNTRIEFSGVRNWITEVSGV</sequence>
<keyword evidence="1" id="KW-0645">Protease</keyword>
<dbReference type="InterPro" id="IPR001314">
    <property type="entry name" value="Peptidase_S1A"/>
</dbReference>
<gene>
    <name evidence="8" type="ORF">CHIRRI_LOCUS13419</name>
</gene>
<evidence type="ECO:0000256" key="4">
    <source>
        <dbReference type="ARBA" id="ARBA00023157"/>
    </source>
</evidence>
<dbReference type="SMART" id="SM00020">
    <property type="entry name" value="Tryp_SPc"/>
    <property type="match status" value="1"/>
</dbReference>